<protein>
    <submittedName>
        <fullName evidence="1">Uncharacterized protein</fullName>
    </submittedName>
</protein>
<dbReference type="EMBL" id="JAVUPU010000006">
    <property type="protein sequence ID" value="MDT9599814.1"/>
    <property type="molecule type" value="Genomic_DNA"/>
</dbReference>
<dbReference type="Proteomes" id="UP001259572">
    <property type="component" value="Unassembled WGS sequence"/>
</dbReference>
<dbReference type="RefSeq" id="WP_315726913.1">
    <property type="nucleotide sequence ID" value="NZ_JAVUPU010000006.1"/>
</dbReference>
<name>A0ABU3Q8T2_9SPHN</name>
<keyword evidence="2" id="KW-1185">Reference proteome</keyword>
<sequence>MRFDVGQLKFKALCVLHDAADQSIKGPVPKSLGLRFALAYLFSVSRTGREWFDEFWRTATAPEAQHRHPTALGVERSQSLNAMFNRICREVGMERTGALDAALRAAIRRDR</sequence>
<accession>A0ABU3Q8T2</accession>
<organism evidence="1 2">
    <name type="scientific">Sphingosinicella rhizophila</name>
    <dbReference type="NCBI Taxonomy" id="3050082"/>
    <lineage>
        <taxon>Bacteria</taxon>
        <taxon>Pseudomonadati</taxon>
        <taxon>Pseudomonadota</taxon>
        <taxon>Alphaproteobacteria</taxon>
        <taxon>Sphingomonadales</taxon>
        <taxon>Sphingosinicellaceae</taxon>
        <taxon>Sphingosinicella</taxon>
    </lineage>
</organism>
<reference evidence="1 2" key="1">
    <citation type="submission" date="2023-05" db="EMBL/GenBank/DDBJ databases">
        <authorList>
            <person name="Guo Y."/>
        </authorList>
    </citation>
    <scope>NUCLEOTIDE SEQUENCE [LARGE SCALE GENOMIC DNA]</scope>
    <source>
        <strain evidence="1 2">GR2756</strain>
    </source>
</reference>
<proteinExistence type="predicted"/>
<gene>
    <name evidence="1" type="ORF">RQX22_12705</name>
</gene>
<evidence type="ECO:0000313" key="2">
    <source>
        <dbReference type="Proteomes" id="UP001259572"/>
    </source>
</evidence>
<evidence type="ECO:0000313" key="1">
    <source>
        <dbReference type="EMBL" id="MDT9599814.1"/>
    </source>
</evidence>
<comment type="caution">
    <text evidence="1">The sequence shown here is derived from an EMBL/GenBank/DDBJ whole genome shotgun (WGS) entry which is preliminary data.</text>
</comment>